<sequence>MLIDFEQELNLLEIIGLEQELTEILGIQVDLITLKSLNPRLKEYVEKDLTLLQPGVLK</sequence>
<name>A0A7K1T0L2_9SPHI</name>
<comment type="caution">
    <text evidence="1">The sequence shown here is derived from an EMBL/GenBank/DDBJ whole genome shotgun (WGS) entry which is preliminary data.</text>
</comment>
<protein>
    <submittedName>
        <fullName evidence="1">Uncharacterized protein</fullName>
    </submittedName>
</protein>
<accession>A0A7K1T0L2</accession>
<dbReference type="Proteomes" id="UP000462014">
    <property type="component" value="Unassembled WGS sequence"/>
</dbReference>
<evidence type="ECO:0000313" key="1">
    <source>
        <dbReference type="EMBL" id="MVN23104.1"/>
    </source>
</evidence>
<proteinExistence type="predicted"/>
<dbReference type="Gene3D" id="3.30.460.10">
    <property type="entry name" value="Beta Polymerase, domain 2"/>
    <property type="match status" value="1"/>
</dbReference>
<dbReference type="SUPFAM" id="SSF81301">
    <property type="entry name" value="Nucleotidyltransferase"/>
    <property type="match status" value="1"/>
</dbReference>
<reference evidence="1 2" key="1">
    <citation type="submission" date="2019-12" db="EMBL/GenBank/DDBJ databases">
        <title>Mucilaginibacter sp. HMF7410 genome sequencing and assembly.</title>
        <authorList>
            <person name="Kang H."/>
            <person name="Cha I."/>
            <person name="Kim H."/>
            <person name="Joh K."/>
        </authorList>
    </citation>
    <scope>NUCLEOTIDE SEQUENCE [LARGE SCALE GENOMIC DNA]</scope>
    <source>
        <strain evidence="1 2">HMF7410</strain>
    </source>
</reference>
<organism evidence="1 2">
    <name type="scientific">Mucilaginibacter arboris</name>
    <dbReference type="NCBI Taxonomy" id="2682090"/>
    <lineage>
        <taxon>Bacteria</taxon>
        <taxon>Pseudomonadati</taxon>
        <taxon>Bacteroidota</taxon>
        <taxon>Sphingobacteriia</taxon>
        <taxon>Sphingobacteriales</taxon>
        <taxon>Sphingobacteriaceae</taxon>
        <taxon>Mucilaginibacter</taxon>
    </lineage>
</organism>
<evidence type="ECO:0000313" key="2">
    <source>
        <dbReference type="Proteomes" id="UP000462014"/>
    </source>
</evidence>
<keyword evidence="2" id="KW-1185">Reference proteome</keyword>
<gene>
    <name evidence="1" type="ORF">GO621_16380</name>
</gene>
<dbReference type="InterPro" id="IPR043519">
    <property type="entry name" value="NT_sf"/>
</dbReference>
<dbReference type="AlphaFoldDB" id="A0A7K1T0L2"/>
<dbReference type="EMBL" id="WPIK01000018">
    <property type="protein sequence ID" value="MVN23104.1"/>
    <property type="molecule type" value="Genomic_DNA"/>
</dbReference>